<proteinExistence type="predicted"/>
<dbReference type="KEGG" id="ssl:SS1G_04873"/>
<dbReference type="EMBL" id="CH476626">
    <property type="protein sequence ID" value="EDO02397.1"/>
    <property type="molecule type" value="Genomic_DNA"/>
</dbReference>
<dbReference type="Proteomes" id="UP000001312">
    <property type="component" value="Unassembled WGS sequence"/>
</dbReference>
<dbReference type="InParanoid" id="A7EHT1"/>
<keyword evidence="2" id="KW-1185">Reference proteome</keyword>
<sequence length="43" mass="4735">MSEISRIFYVKVKDWDALGGELPAPFNKDAAMVIRGAPIEDLA</sequence>
<dbReference type="AlphaFoldDB" id="A7EHT1"/>
<dbReference type="HOGENOM" id="CLU_3242424_0_0_1"/>
<reference evidence="2" key="1">
    <citation type="journal article" date="2011" name="PLoS Genet.">
        <title>Genomic analysis of the necrotrophic fungal pathogens Sclerotinia sclerotiorum and Botrytis cinerea.</title>
        <authorList>
            <person name="Amselem J."/>
            <person name="Cuomo C.A."/>
            <person name="van Kan J.A."/>
            <person name="Viaud M."/>
            <person name="Benito E.P."/>
            <person name="Couloux A."/>
            <person name="Coutinho P.M."/>
            <person name="de Vries R.P."/>
            <person name="Dyer P.S."/>
            <person name="Fillinger S."/>
            <person name="Fournier E."/>
            <person name="Gout L."/>
            <person name="Hahn M."/>
            <person name="Kohn L."/>
            <person name="Lapalu N."/>
            <person name="Plummer K.M."/>
            <person name="Pradier J.M."/>
            <person name="Quevillon E."/>
            <person name="Sharon A."/>
            <person name="Simon A."/>
            <person name="ten Have A."/>
            <person name="Tudzynski B."/>
            <person name="Tudzynski P."/>
            <person name="Wincker P."/>
            <person name="Andrew M."/>
            <person name="Anthouard V."/>
            <person name="Beever R.E."/>
            <person name="Beffa R."/>
            <person name="Benoit I."/>
            <person name="Bouzid O."/>
            <person name="Brault B."/>
            <person name="Chen Z."/>
            <person name="Choquer M."/>
            <person name="Collemare J."/>
            <person name="Cotton P."/>
            <person name="Danchin E.G."/>
            <person name="Da Silva C."/>
            <person name="Gautier A."/>
            <person name="Giraud C."/>
            <person name="Giraud T."/>
            <person name="Gonzalez C."/>
            <person name="Grossetete S."/>
            <person name="Guldener U."/>
            <person name="Henrissat B."/>
            <person name="Howlett B.J."/>
            <person name="Kodira C."/>
            <person name="Kretschmer M."/>
            <person name="Lappartient A."/>
            <person name="Leroch M."/>
            <person name="Levis C."/>
            <person name="Mauceli E."/>
            <person name="Neuveglise C."/>
            <person name="Oeser B."/>
            <person name="Pearson M."/>
            <person name="Poulain J."/>
            <person name="Poussereau N."/>
            <person name="Quesneville H."/>
            <person name="Rascle C."/>
            <person name="Schumacher J."/>
            <person name="Segurens B."/>
            <person name="Sexton A."/>
            <person name="Silva E."/>
            <person name="Sirven C."/>
            <person name="Soanes D.M."/>
            <person name="Talbot N.J."/>
            <person name="Templeton M."/>
            <person name="Yandava C."/>
            <person name="Yarden O."/>
            <person name="Zeng Q."/>
            <person name="Rollins J.A."/>
            <person name="Lebrun M.H."/>
            <person name="Dickman M."/>
        </authorList>
    </citation>
    <scope>NUCLEOTIDE SEQUENCE [LARGE SCALE GENOMIC DNA]</scope>
    <source>
        <strain evidence="2">ATCC 18683 / 1980 / Ss-1</strain>
    </source>
</reference>
<name>A7EHT1_SCLS1</name>
<gene>
    <name evidence="1" type="ORF">SS1G_04873</name>
</gene>
<protein>
    <submittedName>
        <fullName evidence="1">Uncharacterized protein</fullName>
    </submittedName>
</protein>
<evidence type="ECO:0000313" key="1">
    <source>
        <dbReference type="EMBL" id="EDO02397.1"/>
    </source>
</evidence>
<organism evidence="1 2">
    <name type="scientific">Sclerotinia sclerotiorum (strain ATCC 18683 / 1980 / Ss-1)</name>
    <name type="common">White mold</name>
    <name type="synonym">Whetzelinia sclerotiorum</name>
    <dbReference type="NCBI Taxonomy" id="665079"/>
    <lineage>
        <taxon>Eukaryota</taxon>
        <taxon>Fungi</taxon>
        <taxon>Dikarya</taxon>
        <taxon>Ascomycota</taxon>
        <taxon>Pezizomycotina</taxon>
        <taxon>Leotiomycetes</taxon>
        <taxon>Helotiales</taxon>
        <taxon>Sclerotiniaceae</taxon>
        <taxon>Sclerotinia</taxon>
    </lineage>
</organism>
<dbReference type="GeneID" id="5489649"/>
<evidence type="ECO:0000313" key="2">
    <source>
        <dbReference type="Proteomes" id="UP000001312"/>
    </source>
</evidence>
<accession>A7EHT1</accession>
<dbReference type="RefSeq" id="XP_001593446.1">
    <property type="nucleotide sequence ID" value="XM_001593396.1"/>
</dbReference>